<sequence>MPKLILPNENELNNVEGILALDEGRHLAYCASIVPKDQNIVEIGGLKGKATCFCGMGSFYGNRARVYSLDPWDLHYGEIGKTYHSEFQENVKQFELESIVTSIVGYSYEVVKNWNAPIGLLFIDGDHYYDSVRKDYELWAPFIAEGGWIAFHDINDIWPDVKRVIDEMIIPSDLWSHKMVLPTDYGFFMARRNHVPFHR</sequence>
<dbReference type="GO" id="GO:0008168">
    <property type="term" value="F:methyltransferase activity"/>
    <property type="evidence" value="ECO:0007669"/>
    <property type="project" value="UniProtKB-KW"/>
</dbReference>
<dbReference type="EC" id="2.1.1.-" evidence="1"/>
<dbReference type="EMBL" id="JBHSHC010000002">
    <property type="protein sequence ID" value="MFC4765797.1"/>
    <property type="molecule type" value="Genomic_DNA"/>
</dbReference>
<keyword evidence="1" id="KW-0489">Methyltransferase</keyword>
<accession>A0ABV9PXU6</accession>
<name>A0ABV9PXU6_9BACL</name>
<proteinExistence type="predicted"/>
<dbReference type="Gene3D" id="3.40.50.150">
    <property type="entry name" value="Vaccinia Virus protein VP39"/>
    <property type="match status" value="1"/>
</dbReference>
<comment type="caution">
    <text evidence="1">The sequence shown here is derived from an EMBL/GenBank/DDBJ whole genome shotgun (WGS) entry which is preliminary data.</text>
</comment>
<dbReference type="RefSeq" id="WP_380023340.1">
    <property type="nucleotide sequence ID" value="NZ_JBHSHC010000002.1"/>
</dbReference>
<dbReference type="SUPFAM" id="SSF53335">
    <property type="entry name" value="S-adenosyl-L-methionine-dependent methyltransferases"/>
    <property type="match status" value="1"/>
</dbReference>
<keyword evidence="2" id="KW-1185">Reference proteome</keyword>
<organism evidence="1 2">
    <name type="scientific">Effusibacillus consociatus</name>
    <dbReference type="NCBI Taxonomy" id="1117041"/>
    <lineage>
        <taxon>Bacteria</taxon>
        <taxon>Bacillati</taxon>
        <taxon>Bacillota</taxon>
        <taxon>Bacilli</taxon>
        <taxon>Bacillales</taxon>
        <taxon>Alicyclobacillaceae</taxon>
        <taxon>Effusibacillus</taxon>
    </lineage>
</organism>
<protein>
    <submittedName>
        <fullName evidence="1">Class I SAM-dependent methyltransferase</fullName>
        <ecNumber evidence="1">2.1.1.-</ecNumber>
    </submittedName>
</protein>
<evidence type="ECO:0000313" key="1">
    <source>
        <dbReference type="EMBL" id="MFC4765797.1"/>
    </source>
</evidence>
<dbReference type="InterPro" id="IPR029063">
    <property type="entry name" value="SAM-dependent_MTases_sf"/>
</dbReference>
<keyword evidence="1" id="KW-0808">Transferase</keyword>
<evidence type="ECO:0000313" key="2">
    <source>
        <dbReference type="Proteomes" id="UP001596002"/>
    </source>
</evidence>
<dbReference type="GO" id="GO:0032259">
    <property type="term" value="P:methylation"/>
    <property type="evidence" value="ECO:0007669"/>
    <property type="project" value="UniProtKB-KW"/>
</dbReference>
<dbReference type="Pfam" id="PF13578">
    <property type="entry name" value="Methyltransf_24"/>
    <property type="match status" value="1"/>
</dbReference>
<dbReference type="Proteomes" id="UP001596002">
    <property type="component" value="Unassembled WGS sequence"/>
</dbReference>
<gene>
    <name evidence="1" type="ORF">ACFO8Q_00045</name>
</gene>
<reference evidence="2" key="1">
    <citation type="journal article" date="2019" name="Int. J. Syst. Evol. Microbiol.">
        <title>The Global Catalogue of Microorganisms (GCM) 10K type strain sequencing project: providing services to taxonomists for standard genome sequencing and annotation.</title>
        <authorList>
            <consortium name="The Broad Institute Genomics Platform"/>
            <consortium name="The Broad Institute Genome Sequencing Center for Infectious Disease"/>
            <person name="Wu L."/>
            <person name="Ma J."/>
        </authorList>
    </citation>
    <scope>NUCLEOTIDE SEQUENCE [LARGE SCALE GENOMIC DNA]</scope>
    <source>
        <strain evidence="2">WYCCWR 12678</strain>
    </source>
</reference>